<comment type="pathway">
    <text evidence="2 6">Cofactor biosynthesis; tetrahydrofolate biosynthesis; 2-amino-4-hydroxy-6-hydroxymethyl-7,8-dihydropteridine diphosphate from 7,8-dihydroneopterin triphosphate: step 3/4.</text>
</comment>
<dbReference type="GO" id="GO:0046654">
    <property type="term" value="P:tetrahydrofolate biosynthetic process"/>
    <property type="evidence" value="ECO:0007669"/>
    <property type="project" value="UniProtKB-UniRule"/>
</dbReference>
<accession>A0A0D8HLK8</accession>
<gene>
    <name evidence="8" type="primary">folB</name>
    <name evidence="8" type="ORF">AXFE_10670</name>
</gene>
<dbReference type="AlphaFoldDB" id="A0A0D8HLK8"/>
<dbReference type="Pfam" id="PF02152">
    <property type="entry name" value="FolB"/>
    <property type="match status" value="1"/>
</dbReference>
<dbReference type="OrthoDB" id="3212934at2"/>
<dbReference type="SUPFAM" id="SSF55620">
    <property type="entry name" value="Tetrahydrobiopterin biosynthesis enzymes-like"/>
    <property type="match status" value="1"/>
</dbReference>
<dbReference type="UniPathway" id="UPA00077">
    <property type="reaction ID" value="UER00154"/>
</dbReference>
<evidence type="ECO:0000256" key="4">
    <source>
        <dbReference type="ARBA" id="ARBA00022909"/>
    </source>
</evidence>
<dbReference type="NCBIfam" id="TIGR00525">
    <property type="entry name" value="folB"/>
    <property type="match status" value="1"/>
</dbReference>
<reference evidence="8 9" key="1">
    <citation type="submission" date="2015-01" db="EMBL/GenBank/DDBJ databases">
        <title>Draft genome of the acidophilic iron oxidizer Acidithrix ferrooxidans strain Py-F3.</title>
        <authorList>
            <person name="Poehlein A."/>
            <person name="Eisen S."/>
            <person name="Schloemann M."/>
            <person name="Johnson B.D."/>
            <person name="Daniel R."/>
            <person name="Muehling M."/>
        </authorList>
    </citation>
    <scope>NUCLEOTIDE SEQUENCE [LARGE SCALE GENOMIC DNA]</scope>
    <source>
        <strain evidence="8 9">Py-F3</strain>
    </source>
</reference>
<evidence type="ECO:0000256" key="2">
    <source>
        <dbReference type="ARBA" id="ARBA00005013"/>
    </source>
</evidence>
<dbReference type="GO" id="GO:0005737">
    <property type="term" value="C:cytoplasm"/>
    <property type="evidence" value="ECO:0007669"/>
    <property type="project" value="TreeGrafter"/>
</dbReference>
<sequence>MTKGTNSSSFAIELGVVEVRDLVVRGIHGLLPSERLTPQDFSISLKMRLSIQDAALYDDISGTVDYSLAATIVEEIVQGMSFDLVERLGYVIALTLMERFDTILSIWVLVKKLRPPMPSDLAYVGVEVTLNRNGESD</sequence>
<dbReference type="GO" id="GO:0004150">
    <property type="term" value="F:dihydroneopterin aldolase activity"/>
    <property type="evidence" value="ECO:0007669"/>
    <property type="project" value="UniProtKB-UniRule"/>
</dbReference>
<protein>
    <recommendedName>
        <fullName evidence="6">7,8-dihydroneopterin aldolase</fullName>
        <ecNumber evidence="6">4.1.2.25</ecNumber>
    </recommendedName>
</protein>
<dbReference type="PANTHER" id="PTHR42844">
    <property type="entry name" value="DIHYDRONEOPTERIN ALDOLASE 1-RELATED"/>
    <property type="match status" value="1"/>
</dbReference>
<dbReference type="Proteomes" id="UP000032360">
    <property type="component" value="Unassembled WGS sequence"/>
</dbReference>
<dbReference type="STRING" id="1280514.AXFE_10670"/>
<evidence type="ECO:0000256" key="1">
    <source>
        <dbReference type="ARBA" id="ARBA00001353"/>
    </source>
</evidence>
<name>A0A0D8HLK8_9ACTN</name>
<keyword evidence="9" id="KW-1185">Reference proteome</keyword>
<keyword evidence="5 6" id="KW-0456">Lyase</keyword>
<evidence type="ECO:0000313" key="8">
    <source>
        <dbReference type="EMBL" id="KJF17971.1"/>
    </source>
</evidence>
<dbReference type="NCBIfam" id="TIGR00526">
    <property type="entry name" value="folB_dom"/>
    <property type="match status" value="1"/>
</dbReference>
<evidence type="ECO:0000259" key="7">
    <source>
        <dbReference type="SMART" id="SM00905"/>
    </source>
</evidence>
<dbReference type="EC" id="4.1.2.25" evidence="6"/>
<dbReference type="EMBL" id="JXYS01000026">
    <property type="protein sequence ID" value="KJF17971.1"/>
    <property type="molecule type" value="Genomic_DNA"/>
</dbReference>
<organism evidence="8 9">
    <name type="scientific">Acidithrix ferrooxidans</name>
    <dbReference type="NCBI Taxonomy" id="1280514"/>
    <lineage>
        <taxon>Bacteria</taxon>
        <taxon>Bacillati</taxon>
        <taxon>Actinomycetota</taxon>
        <taxon>Acidimicrobiia</taxon>
        <taxon>Acidimicrobiales</taxon>
        <taxon>Acidimicrobiaceae</taxon>
        <taxon>Acidithrix</taxon>
    </lineage>
</organism>
<feature type="domain" description="Dihydroneopterin aldolase/epimerase" evidence="7">
    <location>
        <begin position="17"/>
        <end position="130"/>
    </location>
</feature>
<dbReference type="InterPro" id="IPR006156">
    <property type="entry name" value="Dihydroneopterin_aldolase"/>
</dbReference>
<comment type="function">
    <text evidence="6">Catalyzes the conversion of 7,8-dihydroneopterin to 6-hydroxymethyl-7,8-dihydropterin.</text>
</comment>
<comment type="catalytic activity">
    <reaction evidence="1 6">
        <text>7,8-dihydroneopterin = 6-hydroxymethyl-7,8-dihydropterin + glycolaldehyde</text>
        <dbReference type="Rhea" id="RHEA:10540"/>
        <dbReference type="ChEBI" id="CHEBI:17001"/>
        <dbReference type="ChEBI" id="CHEBI:17071"/>
        <dbReference type="ChEBI" id="CHEBI:44841"/>
        <dbReference type="EC" id="4.1.2.25"/>
    </reaction>
</comment>
<comment type="caution">
    <text evidence="8">The sequence shown here is derived from an EMBL/GenBank/DDBJ whole genome shotgun (WGS) entry which is preliminary data.</text>
</comment>
<dbReference type="InterPro" id="IPR043133">
    <property type="entry name" value="GTP-CH-I_C/QueF"/>
</dbReference>
<evidence type="ECO:0000256" key="3">
    <source>
        <dbReference type="ARBA" id="ARBA00005708"/>
    </source>
</evidence>
<evidence type="ECO:0000256" key="6">
    <source>
        <dbReference type="RuleBase" id="RU362079"/>
    </source>
</evidence>
<dbReference type="GO" id="GO:0046656">
    <property type="term" value="P:folic acid biosynthetic process"/>
    <property type="evidence" value="ECO:0007669"/>
    <property type="project" value="UniProtKB-UniRule"/>
</dbReference>
<dbReference type="SMART" id="SM00905">
    <property type="entry name" value="FolB"/>
    <property type="match status" value="1"/>
</dbReference>
<dbReference type="InterPro" id="IPR006157">
    <property type="entry name" value="FolB_dom"/>
</dbReference>
<evidence type="ECO:0000313" key="9">
    <source>
        <dbReference type="Proteomes" id="UP000032360"/>
    </source>
</evidence>
<evidence type="ECO:0000256" key="5">
    <source>
        <dbReference type="ARBA" id="ARBA00023239"/>
    </source>
</evidence>
<comment type="similarity">
    <text evidence="3 6">Belongs to the DHNA family.</text>
</comment>
<dbReference type="Gene3D" id="3.30.1130.10">
    <property type="match status" value="1"/>
</dbReference>
<dbReference type="RefSeq" id="WP_152625881.1">
    <property type="nucleotide sequence ID" value="NZ_JXYS01000026.1"/>
</dbReference>
<keyword evidence="4 6" id="KW-0289">Folate biosynthesis</keyword>
<dbReference type="PANTHER" id="PTHR42844:SF1">
    <property type="entry name" value="DIHYDRONEOPTERIN ALDOLASE 1-RELATED"/>
    <property type="match status" value="1"/>
</dbReference>
<proteinExistence type="inferred from homology"/>
<dbReference type="CDD" id="cd00534">
    <property type="entry name" value="DHNA_DHNTPE"/>
    <property type="match status" value="1"/>
</dbReference>